<sequence>MDASTTRRFPLIARARPACTPLPERITSLSTLADKATTGDLATASAVFNLAALIASDCGDHDLAHHWCHRLAHATLSRPHPGRNALEPLVNLARLRIRDGDGATAWTILETLYQAVADHATVTIDGITIATTALTASATEHAELRQWIWTVLLGTGAHALASANRWDDARHRLEQHHGIGHRMLDGRQIAVISHTLARRHHHAADLLRTTMPGEPWENAVTTVLNLLCTTTGAHDGPPYLPSRHRAPGTEVFWTRHDLSVIDALGIDHPTATAIANNLLDRTNDGYAARDILAHPGCHHLSGNRQRHRLLKIVNDCGLDRGHIPTTGLNRINRLLDATESAIRSPGGPIGLRSSLTAVTQP</sequence>
<protein>
    <submittedName>
        <fullName evidence="1">Uncharacterized protein</fullName>
    </submittedName>
</protein>
<accession>A0A1H1XSZ9</accession>
<name>A0A1H1XSZ9_9ACTN</name>
<reference evidence="1 2" key="1">
    <citation type="submission" date="2016-10" db="EMBL/GenBank/DDBJ databases">
        <authorList>
            <person name="de Groot N.N."/>
        </authorList>
    </citation>
    <scope>NUCLEOTIDE SEQUENCE [LARGE SCALE GENOMIC DNA]</scope>
    <source>
        <strain evidence="1 2">DSM 43941</strain>
    </source>
</reference>
<proteinExistence type="predicted"/>
<dbReference type="STRING" id="113562.SAMN04489716_2563"/>
<gene>
    <name evidence="1" type="ORF">SAMN04489716_2563</name>
</gene>
<keyword evidence="2" id="KW-1185">Reference proteome</keyword>
<evidence type="ECO:0000313" key="1">
    <source>
        <dbReference type="EMBL" id="SDT11876.1"/>
    </source>
</evidence>
<organism evidence="1 2">
    <name type="scientific">Actinoplanes derwentensis</name>
    <dbReference type="NCBI Taxonomy" id="113562"/>
    <lineage>
        <taxon>Bacteria</taxon>
        <taxon>Bacillati</taxon>
        <taxon>Actinomycetota</taxon>
        <taxon>Actinomycetes</taxon>
        <taxon>Micromonosporales</taxon>
        <taxon>Micromonosporaceae</taxon>
        <taxon>Actinoplanes</taxon>
    </lineage>
</organism>
<evidence type="ECO:0000313" key="2">
    <source>
        <dbReference type="Proteomes" id="UP000198688"/>
    </source>
</evidence>
<dbReference type="Proteomes" id="UP000198688">
    <property type="component" value="Chromosome I"/>
</dbReference>
<dbReference type="OrthoDB" id="3504852at2"/>
<dbReference type="EMBL" id="LT629758">
    <property type="protein sequence ID" value="SDT11876.1"/>
    <property type="molecule type" value="Genomic_DNA"/>
</dbReference>
<dbReference type="AlphaFoldDB" id="A0A1H1XSZ9"/>
<dbReference type="RefSeq" id="WP_092544520.1">
    <property type="nucleotide sequence ID" value="NZ_BOMJ01000075.1"/>
</dbReference>